<reference evidence="1" key="2">
    <citation type="journal article" date="2016" name="Front. Microbiol.">
        <title>The Regulatory Protein RosR Affects Rhizobium leguminosarum bv. trifolii Protein Profiles, Cell Surface Properties, and Symbiosis with Clover.</title>
        <authorList>
            <person name="Rachwal K."/>
            <person name="Boguszewska A."/>
            <person name="Kopcinska J."/>
            <person name="Karas M."/>
            <person name="Tchorzewski M."/>
            <person name="Janczarek M."/>
        </authorList>
    </citation>
    <scope>NUCLEOTIDE SEQUENCE</scope>
    <source>
        <strain evidence="1">Rt24.2</strain>
    </source>
</reference>
<dbReference type="RefSeq" id="WP_065276834.1">
    <property type="nucleotide sequence ID" value="NZ_MAMO01000037.1"/>
</dbReference>
<accession>A0A1B8RAU5</accession>
<protein>
    <submittedName>
        <fullName evidence="1">Uncharacterized protein</fullName>
    </submittedName>
</protein>
<reference evidence="1" key="1">
    <citation type="journal article" date="2015" name="BMC Genomics">
        <title>Transcriptome profiling of a Rhizobium leguminosarum bv. trifolii rosR mutant reveals the role of the transcriptional regulator RosR in motility, synthesis of cell-surface components, and other cellular processes.</title>
        <authorList>
            <person name="Rachwal K."/>
            <person name="Matczynska E."/>
            <person name="Janczarek M."/>
        </authorList>
    </citation>
    <scope>NUCLEOTIDE SEQUENCE</scope>
    <source>
        <strain evidence="1">Rt24.2</strain>
    </source>
</reference>
<dbReference type="AlphaFoldDB" id="A0A1B8RAU5"/>
<proteinExistence type="predicted"/>
<evidence type="ECO:0000313" key="1">
    <source>
        <dbReference type="EMBL" id="AOO91228.1"/>
    </source>
</evidence>
<name>A0A1B8RAU5_RHILT</name>
<dbReference type="EMBL" id="KX488864">
    <property type="protein sequence ID" value="AOO91228.1"/>
    <property type="molecule type" value="Genomic_DNA"/>
</dbReference>
<organism evidence="1">
    <name type="scientific">Rhizobium leguminosarum bv. trifolii</name>
    <dbReference type="NCBI Taxonomy" id="386"/>
    <lineage>
        <taxon>Bacteria</taxon>
        <taxon>Pseudomonadati</taxon>
        <taxon>Pseudomonadota</taxon>
        <taxon>Alphaproteobacteria</taxon>
        <taxon>Hyphomicrobiales</taxon>
        <taxon>Rhizobiaceae</taxon>
        <taxon>Rhizobium/Agrobacterium group</taxon>
        <taxon>Rhizobium</taxon>
    </lineage>
</organism>
<sequence>MATSPDKTFGLRSSTDLYLKLIYDIDRLRSGGSTKAVQYAAFDAAITASHILDWVLHELDEVSHLRLTGVGKGKKGAVGGFIQRNGGMLGGLEFCRQIANSVKHVTITMGPVMTNMSTGSTVKLEWQGDRITNAYAQAFIKIDDQKYSVIELFQSMAEQWFLFLEIEGLWVEQPPEE</sequence>